<evidence type="ECO:0000256" key="1">
    <source>
        <dbReference type="SAM" id="SignalP"/>
    </source>
</evidence>
<evidence type="ECO:0000313" key="2">
    <source>
        <dbReference type="EMBL" id="KAG1901721.1"/>
    </source>
</evidence>
<sequence>MWLFNASYAARVFLSILQPPASSVTVAPSALPSITGVRTLTMNGAGMRVGYCISRKGSWWVRRGMDEKWARADAASGQPFIVAGCAMVMMSAWHRAIFELRLNPAAEAPDWPLPDFHEA</sequence>
<keyword evidence="3" id="KW-1185">Reference proteome</keyword>
<dbReference type="AlphaFoldDB" id="A0AAD4HMJ5"/>
<reference evidence="2" key="1">
    <citation type="journal article" date="2020" name="New Phytol.">
        <title>Comparative genomics reveals dynamic genome evolution in host specialist ectomycorrhizal fungi.</title>
        <authorList>
            <person name="Lofgren L.A."/>
            <person name="Nguyen N.H."/>
            <person name="Vilgalys R."/>
            <person name="Ruytinx J."/>
            <person name="Liao H.L."/>
            <person name="Branco S."/>
            <person name="Kuo A."/>
            <person name="LaButti K."/>
            <person name="Lipzen A."/>
            <person name="Andreopoulos W."/>
            <person name="Pangilinan J."/>
            <person name="Riley R."/>
            <person name="Hundley H."/>
            <person name="Na H."/>
            <person name="Barry K."/>
            <person name="Grigoriev I.V."/>
            <person name="Stajich J.E."/>
            <person name="Kennedy P.G."/>
        </authorList>
    </citation>
    <scope>NUCLEOTIDE SEQUENCE</scope>
    <source>
        <strain evidence="2">FC203</strain>
    </source>
</reference>
<proteinExistence type="predicted"/>
<dbReference type="EMBL" id="JABBWK010000020">
    <property type="protein sequence ID" value="KAG1901721.1"/>
    <property type="molecule type" value="Genomic_DNA"/>
</dbReference>
<protein>
    <submittedName>
        <fullName evidence="2">Uncharacterized protein</fullName>
    </submittedName>
</protein>
<name>A0AAD4HMJ5_9AGAM</name>
<feature type="chain" id="PRO_5042251775" evidence="1">
    <location>
        <begin position="24"/>
        <end position="119"/>
    </location>
</feature>
<feature type="signal peptide" evidence="1">
    <location>
        <begin position="1"/>
        <end position="23"/>
    </location>
</feature>
<dbReference type="GeneID" id="64655745"/>
<evidence type="ECO:0000313" key="3">
    <source>
        <dbReference type="Proteomes" id="UP001195769"/>
    </source>
</evidence>
<comment type="caution">
    <text evidence="2">The sequence shown here is derived from an EMBL/GenBank/DDBJ whole genome shotgun (WGS) entry which is preliminary data.</text>
</comment>
<gene>
    <name evidence="2" type="ORF">F5891DRAFT_1027541</name>
</gene>
<dbReference type="RefSeq" id="XP_041227296.1">
    <property type="nucleotide sequence ID" value="XM_041361447.1"/>
</dbReference>
<accession>A0AAD4HMJ5</accession>
<organism evidence="2 3">
    <name type="scientific">Suillus fuscotomentosus</name>
    <dbReference type="NCBI Taxonomy" id="1912939"/>
    <lineage>
        <taxon>Eukaryota</taxon>
        <taxon>Fungi</taxon>
        <taxon>Dikarya</taxon>
        <taxon>Basidiomycota</taxon>
        <taxon>Agaricomycotina</taxon>
        <taxon>Agaricomycetes</taxon>
        <taxon>Agaricomycetidae</taxon>
        <taxon>Boletales</taxon>
        <taxon>Suillineae</taxon>
        <taxon>Suillaceae</taxon>
        <taxon>Suillus</taxon>
    </lineage>
</organism>
<keyword evidence="1" id="KW-0732">Signal</keyword>
<dbReference type="Proteomes" id="UP001195769">
    <property type="component" value="Unassembled WGS sequence"/>
</dbReference>